<dbReference type="AlphaFoldDB" id="A0A813IAB4"/>
<name>A0A813IAB4_POLGL</name>
<keyword evidence="1" id="KW-1133">Transmembrane helix</keyword>
<dbReference type="Proteomes" id="UP000626109">
    <property type="component" value="Unassembled WGS sequence"/>
</dbReference>
<accession>A0A813IAB4</accession>
<reference evidence="2" key="1">
    <citation type="submission" date="2021-02" db="EMBL/GenBank/DDBJ databases">
        <authorList>
            <person name="Dougan E. K."/>
            <person name="Rhodes N."/>
            <person name="Thang M."/>
            <person name="Chan C."/>
        </authorList>
    </citation>
    <scope>NUCLEOTIDE SEQUENCE</scope>
</reference>
<dbReference type="EMBL" id="CAJNNW010005422">
    <property type="protein sequence ID" value="CAE8647408.1"/>
    <property type="molecule type" value="Genomic_DNA"/>
</dbReference>
<feature type="transmembrane region" description="Helical" evidence="1">
    <location>
        <begin position="32"/>
        <end position="59"/>
    </location>
</feature>
<feature type="non-terminal residue" evidence="2">
    <location>
        <position position="1"/>
    </location>
</feature>
<gene>
    <name evidence="2" type="ORF">PGLA2088_LOCUS5651</name>
</gene>
<proteinExistence type="predicted"/>
<sequence>YLAIGADTVEVYNFATKSSLAETASLKDHSAAVMGVCLGFAPGDLFVVVVVAVVVVICYL</sequence>
<protein>
    <submittedName>
        <fullName evidence="2">Uncharacterized protein</fullName>
    </submittedName>
</protein>
<comment type="caution">
    <text evidence="2">The sequence shown here is derived from an EMBL/GenBank/DDBJ whole genome shotgun (WGS) entry which is preliminary data.</text>
</comment>
<evidence type="ECO:0000313" key="2">
    <source>
        <dbReference type="EMBL" id="CAE8647408.1"/>
    </source>
</evidence>
<organism evidence="2 3">
    <name type="scientific">Polarella glacialis</name>
    <name type="common">Dinoflagellate</name>
    <dbReference type="NCBI Taxonomy" id="89957"/>
    <lineage>
        <taxon>Eukaryota</taxon>
        <taxon>Sar</taxon>
        <taxon>Alveolata</taxon>
        <taxon>Dinophyceae</taxon>
        <taxon>Suessiales</taxon>
        <taxon>Suessiaceae</taxon>
        <taxon>Polarella</taxon>
    </lineage>
</organism>
<keyword evidence="1" id="KW-0812">Transmembrane</keyword>
<evidence type="ECO:0000313" key="3">
    <source>
        <dbReference type="Proteomes" id="UP000626109"/>
    </source>
</evidence>
<evidence type="ECO:0000256" key="1">
    <source>
        <dbReference type="SAM" id="Phobius"/>
    </source>
</evidence>
<keyword evidence="1" id="KW-0472">Membrane</keyword>